<dbReference type="PROSITE" id="PS50011">
    <property type="entry name" value="PROTEIN_KINASE_DOM"/>
    <property type="match status" value="1"/>
</dbReference>
<dbReference type="EMBL" id="JALLPB020000003">
    <property type="protein sequence ID" value="KAL3827487.1"/>
    <property type="molecule type" value="Genomic_DNA"/>
</dbReference>
<feature type="region of interest" description="Disordered" evidence="1">
    <location>
        <begin position="1"/>
        <end position="340"/>
    </location>
</feature>
<dbReference type="InterPro" id="IPR011009">
    <property type="entry name" value="Kinase-like_dom_sf"/>
</dbReference>
<feature type="compositionally biased region" description="Gly residues" evidence="1">
    <location>
        <begin position="386"/>
        <end position="395"/>
    </location>
</feature>
<feature type="compositionally biased region" description="Basic and acidic residues" evidence="1">
    <location>
        <begin position="470"/>
        <end position="479"/>
    </location>
</feature>
<dbReference type="InterPro" id="IPR000719">
    <property type="entry name" value="Prot_kinase_dom"/>
</dbReference>
<feature type="compositionally biased region" description="Low complexity" evidence="1">
    <location>
        <begin position="273"/>
        <end position="287"/>
    </location>
</feature>
<dbReference type="PANTHER" id="PTHR44329">
    <property type="entry name" value="SERINE/THREONINE-PROTEIN KINASE TNNI3K-RELATED"/>
    <property type="match status" value="1"/>
</dbReference>
<keyword evidence="4" id="KW-1185">Reference proteome</keyword>
<evidence type="ECO:0000259" key="2">
    <source>
        <dbReference type="PROSITE" id="PS50011"/>
    </source>
</evidence>
<dbReference type="SUPFAM" id="SSF56112">
    <property type="entry name" value="Protein kinase-like (PK-like)"/>
    <property type="match status" value="1"/>
</dbReference>
<dbReference type="SMART" id="SM00220">
    <property type="entry name" value="S_TKc"/>
    <property type="match status" value="1"/>
</dbReference>
<feature type="compositionally biased region" description="Polar residues" evidence="1">
    <location>
        <begin position="66"/>
        <end position="75"/>
    </location>
</feature>
<feature type="region of interest" description="Disordered" evidence="1">
    <location>
        <begin position="362"/>
        <end position="399"/>
    </location>
</feature>
<feature type="compositionally biased region" description="Polar residues" evidence="1">
    <location>
        <begin position="244"/>
        <end position="253"/>
    </location>
</feature>
<feature type="domain" description="Protein kinase" evidence="2">
    <location>
        <begin position="524"/>
        <end position="875"/>
    </location>
</feature>
<dbReference type="AlphaFoldDB" id="A0ABD3SSG2"/>
<evidence type="ECO:0000313" key="4">
    <source>
        <dbReference type="Proteomes" id="UP001530377"/>
    </source>
</evidence>
<sequence>MIQREKERERRVGRGGTTAMTSPNHHPATPPIPEPAPRQRQPSSSSKTSNASQERRRRPTSEQRQQRPSSYASNTTRRRPTSYATTAPGLDFVHHEMQQQHQQHQQRGGDGHGGYNKTPRRRSTVQSLDRSEEDGDERRGHLRVGLGGGRGAVAGVPPSVNVDHDDEEGGGEVRRLQQQRRNHARQPRQDEEMRRHRHHQHQQQQQQSMRHSSTHERQQQRHQQRRRQSWELSNSLGGGERQPMMTSKRNNTPRGGEGKVRRKKTSSHGGGDSSSYSSSTSSSSSTSHTAAITDGDGRRCLVPHPASPGDFQGGQEDDGETTTLSSSMASNKSSASQERRRLEVYVGRRAMERVERELDNHLEEGISGCLPTGAGTSPSSRSSPPSGGGGGGGGTSHHLRPQIKSVMDRRKLARVPQVNKADLIIGEYLGRGNFCDVFEVTWVPPAAERNNNGRGWTSSRGGMRGRHPRLSGEDDSKTLDIDNDLKSRGDSALSCSNDLSLLIIGGKGGRTSSSSKRSANRSSFSQVWVEGRGRLGSSSPSLLAGVVTVRGSSSSSRNPNVLALKCLRPSVRAQTRKFIIGAEDLAHETAILACLDHPNIIQLHGRAEGCFSTAFQIGSSGRGDHGEEEEGGKRKKHISIEGYFIILDRLVDTLTDRIVEWRDECRAIAFATIPHPPSPPPQAVSINGSVPPARAAVVTPDADSTLRERLCERLKVAYSIADALEYLHSHHIVFRDLKPANVGFDCNDCVKVFDFGFATSIAPLLSRPYNGYGPLTETCGTRRYMAPEVALKLGYGSEVDVYSFGMLLWEVCALEKPFESILSVDEFHDIVTLYGKRPSLHIDPLWPSSLKALMSRCWSTDPLDRPTMAEVKSRLCNVLRDVNMTGEKKGSINGVNRAAAGGDGAGGGMGSITKQLGQEQGVSFIHKWRRRISL</sequence>
<dbReference type="InterPro" id="IPR051681">
    <property type="entry name" value="Ser/Thr_Kinases-Pseudokinases"/>
</dbReference>
<name>A0ABD3SSG2_9STRA</name>
<evidence type="ECO:0000313" key="3">
    <source>
        <dbReference type="EMBL" id="KAL3827487.1"/>
    </source>
</evidence>
<feature type="compositionally biased region" description="Low complexity" evidence="1">
    <location>
        <begin position="325"/>
        <end position="336"/>
    </location>
</feature>
<dbReference type="Proteomes" id="UP001530377">
    <property type="component" value="Unassembled WGS sequence"/>
</dbReference>
<feature type="region of interest" description="Disordered" evidence="1">
    <location>
        <begin position="447"/>
        <end position="479"/>
    </location>
</feature>
<organism evidence="3 4">
    <name type="scientific">Cyclostephanos tholiformis</name>
    <dbReference type="NCBI Taxonomy" id="382380"/>
    <lineage>
        <taxon>Eukaryota</taxon>
        <taxon>Sar</taxon>
        <taxon>Stramenopiles</taxon>
        <taxon>Ochrophyta</taxon>
        <taxon>Bacillariophyta</taxon>
        <taxon>Coscinodiscophyceae</taxon>
        <taxon>Thalassiosirophycidae</taxon>
        <taxon>Stephanodiscales</taxon>
        <taxon>Stephanodiscaceae</taxon>
        <taxon>Cyclostephanos</taxon>
    </lineage>
</organism>
<protein>
    <recommendedName>
        <fullName evidence="2">Protein kinase domain-containing protein</fullName>
    </recommendedName>
</protein>
<feature type="compositionally biased region" description="Polar residues" evidence="1">
    <location>
        <begin position="449"/>
        <end position="460"/>
    </location>
</feature>
<evidence type="ECO:0000256" key="1">
    <source>
        <dbReference type="SAM" id="MobiDB-lite"/>
    </source>
</evidence>
<feature type="compositionally biased region" description="Low complexity" evidence="1">
    <location>
        <begin position="202"/>
        <end position="211"/>
    </location>
</feature>
<proteinExistence type="predicted"/>
<accession>A0ABD3SSG2</accession>
<feature type="compositionally biased region" description="Low complexity" evidence="1">
    <location>
        <begin position="371"/>
        <end position="385"/>
    </location>
</feature>
<gene>
    <name evidence="3" type="ORF">ACHAXA_003756</name>
</gene>
<feature type="compositionally biased region" description="Basic residues" evidence="1">
    <location>
        <begin position="177"/>
        <end position="186"/>
    </location>
</feature>
<dbReference type="Pfam" id="PF00069">
    <property type="entry name" value="Pkinase"/>
    <property type="match status" value="1"/>
</dbReference>
<comment type="caution">
    <text evidence="3">The sequence shown here is derived from an EMBL/GenBank/DDBJ whole genome shotgun (WGS) entry which is preliminary data.</text>
</comment>
<feature type="compositionally biased region" description="Basic and acidic residues" evidence="1">
    <location>
        <begin position="1"/>
        <end position="12"/>
    </location>
</feature>
<reference evidence="3 4" key="1">
    <citation type="submission" date="2024-10" db="EMBL/GenBank/DDBJ databases">
        <title>Updated reference genomes for cyclostephanoid diatoms.</title>
        <authorList>
            <person name="Roberts W.R."/>
            <person name="Alverson A.J."/>
        </authorList>
    </citation>
    <scope>NUCLEOTIDE SEQUENCE [LARGE SCALE GENOMIC DNA]</scope>
    <source>
        <strain evidence="3 4">AJA228-03</strain>
    </source>
</reference>
<dbReference type="Gene3D" id="1.10.510.10">
    <property type="entry name" value="Transferase(Phosphotransferase) domain 1"/>
    <property type="match status" value="1"/>
</dbReference>